<evidence type="ECO:0000313" key="2">
    <source>
        <dbReference type="Proteomes" id="UP000054538"/>
    </source>
</evidence>
<dbReference type="HOGENOM" id="CLU_196974_0_0_1"/>
<reference evidence="1 2" key="1">
    <citation type="submission" date="2014-04" db="EMBL/GenBank/DDBJ databases">
        <authorList>
            <consortium name="DOE Joint Genome Institute"/>
            <person name="Kuo A."/>
            <person name="Kohler A."/>
            <person name="Jargeat P."/>
            <person name="Nagy L.G."/>
            <person name="Floudas D."/>
            <person name="Copeland A."/>
            <person name="Barry K.W."/>
            <person name="Cichocki N."/>
            <person name="Veneault-Fourrey C."/>
            <person name="LaButti K."/>
            <person name="Lindquist E.A."/>
            <person name="Lipzen A."/>
            <person name="Lundell T."/>
            <person name="Morin E."/>
            <person name="Murat C."/>
            <person name="Sun H."/>
            <person name="Tunlid A."/>
            <person name="Henrissat B."/>
            <person name="Grigoriev I.V."/>
            <person name="Hibbett D.S."/>
            <person name="Martin F."/>
            <person name="Nordberg H.P."/>
            <person name="Cantor M.N."/>
            <person name="Hua S.X."/>
        </authorList>
    </citation>
    <scope>NUCLEOTIDE SEQUENCE [LARGE SCALE GENOMIC DNA]</scope>
    <source>
        <strain evidence="1 2">Ve08.2h10</strain>
    </source>
</reference>
<sequence length="63" mass="7388">YLIIHLTQGAFCLHFHTNLNQLYSLRYKKKYVLLGVIIPGLSKPKNIDSFLFPGFYHITLLQH</sequence>
<organism evidence="1 2">
    <name type="scientific">Paxillus rubicundulus Ve08.2h10</name>
    <dbReference type="NCBI Taxonomy" id="930991"/>
    <lineage>
        <taxon>Eukaryota</taxon>
        <taxon>Fungi</taxon>
        <taxon>Dikarya</taxon>
        <taxon>Basidiomycota</taxon>
        <taxon>Agaricomycotina</taxon>
        <taxon>Agaricomycetes</taxon>
        <taxon>Agaricomycetidae</taxon>
        <taxon>Boletales</taxon>
        <taxon>Paxilineae</taxon>
        <taxon>Paxillaceae</taxon>
        <taxon>Paxillus</taxon>
    </lineage>
</organism>
<gene>
    <name evidence="1" type="ORF">PAXRUDRAFT_114606</name>
</gene>
<proteinExistence type="predicted"/>
<dbReference type="EMBL" id="KN825671">
    <property type="protein sequence ID" value="KIK82147.1"/>
    <property type="molecule type" value="Genomic_DNA"/>
</dbReference>
<keyword evidence="2" id="KW-1185">Reference proteome</keyword>
<accession>A0A0D0CHG5</accession>
<dbReference type="AlphaFoldDB" id="A0A0D0CHG5"/>
<evidence type="ECO:0000313" key="1">
    <source>
        <dbReference type="EMBL" id="KIK82147.1"/>
    </source>
</evidence>
<protein>
    <submittedName>
        <fullName evidence="1">Uncharacterized protein</fullName>
    </submittedName>
</protein>
<dbReference type="OrthoDB" id="3261594at2759"/>
<dbReference type="Proteomes" id="UP000054538">
    <property type="component" value="Unassembled WGS sequence"/>
</dbReference>
<name>A0A0D0CHG5_9AGAM</name>
<reference evidence="2" key="2">
    <citation type="submission" date="2015-01" db="EMBL/GenBank/DDBJ databases">
        <title>Evolutionary Origins and Diversification of the Mycorrhizal Mutualists.</title>
        <authorList>
            <consortium name="DOE Joint Genome Institute"/>
            <consortium name="Mycorrhizal Genomics Consortium"/>
            <person name="Kohler A."/>
            <person name="Kuo A."/>
            <person name="Nagy L.G."/>
            <person name="Floudas D."/>
            <person name="Copeland A."/>
            <person name="Barry K.W."/>
            <person name="Cichocki N."/>
            <person name="Veneault-Fourrey C."/>
            <person name="LaButti K."/>
            <person name="Lindquist E.A."/>
            <person name="Lipzen A."/>
            <person name="Lundell T."/>
            <person name="Morin E."/>
            <person name="Murat C."/>
            <person name="Riley R."/>
            <person name="Ohm R."/>
            <person name="Sun H."/>
            <person name="Tunlid A."/>
            <person name="Henrissat B."/>
            <person name="Grigoriev I.V."/>
            <person name="Hibbett D.S."/>
            <person name="Martin F."/>
        </authorList>
    </citation>
    <scope>NUCLEOTIDE SEQUENCE [LARGE SCALE GENOMIC DNA]</scope>
    <source>
        <strain evidence="2">Ve08.2h10</strain>
    </source>
</reference>
<feature type="non-terminal residue" evidence="1">
    <location>
        <position position="63"/>
    </location>
</feature>
<feature type="non-terminal residue" evidence="1">
    <location>
        <position position="1"/>
    </location>
</feature>
<dbReference type="InParanoid" id="A0A0D0CHG5"/>